<evidence type="ECO:0000256" key="1">
    <source>
        <dbReference type="SAM" id="Coils"/>
    </source>
</evidence>
<evidence type="ECO:0000256" key="2">
    <source>
        <dbReference type="SAM" id="MobiDB-lite"/>
    </source>
</evidence>
<keyword evidence="4" id="KW-1185">Reference proteome</keyword>
<gene>
    <name evidence="3" type="ORF">CLODIP_2_CD10364</name>
</gene>
<sequence>MLKMDRTKPVTQPESSQVSKGAHHALQVALQTLKKRCEQLQRAQVLLEDENISLRKQLSRLSGEKSMVTGDGSNSQEQIAVLTHQRNQMSQRLQLVVSENKQLWRRLAKLNQARQTLEVSLSQVSDTLKQHSELPSLIGNDESNCLEEISLKLSQTIALEKLALEQQQSQMSELKDSLSPDPQPPLDFADEPETLAVHYDQLVKIRDALRQQQQALKSGLEVVSAYMNGNGSTLLDESIHTCPMCFMTFSKNVMTNDDFIMHVSSHFKNEN</sequence>
<dbReference type="AlphaFoldDB" id="A0A8S1DMQ4"/>
<dbReference type="OrthoDB" id="6105729at2759"/>
<feature type="compositionally biased region" description="Polar residues" evidence="2">
    <location>
        <begin position="9"/>
        <end position="19"/>
    </location>
</feature>
<feature type="region of interest" description="Disordered" evidence="2">
    <location>
        <begin position="1"/>
        <end position="22"/>
    </location>
</feature>
<feature type="coiled-coil region" evidence="1">
    <location>
        <begin position="23"/>
        <end position="57"/>
    </location>
</feature>
<dbReference type="EMBL" id="CADEPI010000267">
    <property type="protein sequence ID" value="CAB3382366.1"/>
    <property type="molecule type" value="Genomic_DNA"/>
</dbReference>
<organism evidence="3 4">
    <name type="scientific">Cloeon dipterum</name>
    <dbReference type="NCBI Taxonomy" id="197152"/>
    <lineage>
        <taxon>Eukaryota</taxon>
        <taxon>Metazoa</taxon>
        <taxon>Ecdysozoa</taxon>
        <taxon>Arthropoda</taxon>
        <taxon>Hexapoda</taxon>
        <taxon>Insecta</taxon>
        <taxon>Pterygota</taxon>
        <taxon>Palaeoptera</taxon>
        <taxon>Ephemeroptera</taxon>
        <taxon>Pisciforma</taxon>
        <taxon>Baetidae</taxon>
        <taxon>Cloeon</taxon>
    </lineage>
</organism>
<evidence type="ECO:0008006" key="5">
    <source>
        <dbReference type="Google" id="ProtNLM"/>
    </source>
</evidence>
<accession>A0A8S1DMQ4</accession>
<name>A0A8S1DMQ4_9INSE</name>
<reference evidence="3 4" key="1">
    <citation type="submission" date="2020-04" db="EMBL/GenBank/DDBJ databases">
        <authorList>
            <person name="Alioto T."/>
            <person name="Alioto T."/>
            <person name="Gomez Garrido J."/>
        </authorList>
    </citation>
    <scope>NUCLEOTIDE SEQUENCE [LARGE SCALE GENOMIC DNA]</scope>
</reference>
<comment type="caution">
    <text evidence="3">The sequence shown here is derived from an EMBL/GenBank/DDBJ whole genome shotgun (WGS) entry which is preliminary data.</text>
</comment>
<evidence type="ECO:0000313" key="4">
    <source>
        <dbReference type="Proteomes" id="UP000494165"/>
    </source>
</evidence>
<keyword evidence="1" id="KW-0175">Coiled coil</keyword>
<proteinExistence type="predicted"/>
<evidence type="ECO:0000313" key="3">
    <source>
        <dbReference type="EMBL" id="CAB3382366.1"/>
    </source>
</evidence>
<dbReference type="Proteomes" id="UP000494165">
    <property type="component" value="Unassembled WGS sequence"/>
</dbReference>
<protein>
    <recommendedName>
        <fullName evidence="5">UBZ1-type domain-containing protein</fullName>
    </recommendedName>
</protein>